<evidence type="ECO:0000256" key="8">
    <source>
        <dbReference type="ARBA" id="ARBA00023136"/>
    </source>
</evidence>
<reference evidence="13 14" key="1">
    <citation type="submission" date="2022-06" db="EMBL/GenBank/DDBJ databases">
        <title>Whole Genome analysis of Bacterial isolates collected during year 2020 from Guwahati, Assam, India.</title>
        <authorList>
            <person name="Mendem S.K."/>
            <person name="Rakshit O."/>
            <person name="Murugesan D."/>
            <person name="Saikia K."/>
            <person name="Shome R."/>
            <person name="Raisen C."/>
            <person name="Holmes M.A."/>
            <person name="Shome B.R."/>
        </authorList>
    </citation>
    <scope>NUCLEOTIDE SEQUENCE [LARGE SCALE GENOMIC DNA]</scope>
    <source>
        <strain evidence="13 14">Sil NS 53</strain>
    </source>
</reference>
<dbReference type="InterPro" id="IPR037224">
    <property type="entry name" value="PapC_N_sf"/>
</dbReference>
<dbReference type="SUPFAM" id="SSF141729">
    <property type="entry name" value="FimD N-terminal domain-like"/>
    <property type="match status" value="1"/>
</dbReference>
<evidence type="ECO:0000256" key="6">
    <source>
        <dbReference type="ARBA" id="ARBA00022692"/>
    </source>
</evidence>
<name>A0ABU6EVS2_9ENTR</name>
<feature type="chain" id="PRO_5045568762" evidence="10">
    <location>
        <begin position="25"/>
        <end position="841"/>
    </location>
</feature>
<dbReference type="Gene3D" id="3.10.20.410">
    <property type="match status" value="1"/>
</dbReference>
<dbReference type="Gene3D" id="2.60.40.3110">
    <property type="match status" value="1"/>
</dbReference>
<keyword evidence="5" id="KW-1029">Fimbrium biogenesis</keyword>
<dbReference type="InterPro" id="IPR042186">
    <property type="entry name" value="FimD_plug_dom"/>
</dbReference>
<comment type="caution">
    <text evidence="13">The sequence shown here is derived from an EMBL/GenBank/DDBJ whole genome shotgun (WGS) entry which is preliminary data.</text>
</comment>
<evidence type="ECO:0000259" key="11">
    <source>
        <dbReference type="Pfam" id="PF13953"/>
    </source>
</evidence>
<dbReference type="InterPro" id="IPR025885">
    <property type="entry name" value="PapC_N"/>
</dbReference>
<evidence type="ECO:0000256" key="9">
    <source>
        <dbReference type="ARBA" id="ARBA00023237"/>
    </source>
</evidence>
<dbReference type="Gene3D" id="2.60.40.2070">
    <property type="match status" value="1"/>
</dbReference>
<dbReference type="PANTHER" id="PTHR30451:SF21">
    <property type="entry name" value="FIMBRIAL USHER DOMAIN-CONTAINING PROTEIN YDET-RELATED"/>
    <property type="match status" value="1"/>
</dbReference>
<accession>A0ABU6EVS2</accession>
<dbReference type="Gene3D" id="2.60.40.2610">
    <property type="entry name" value="Outer membrane usher protein FimD, plug domain"/>
    <property type="match status" value="1"/>
</dbReference>
<organism evidence="13 14">
    <name type="scientific">Enterobacter huaxiensis</name>
    <dbReference type="NCBI Taxonomy" id="2494702"/>
    <lineage>
        <taxon>Bacteria</taxon>
        <taxon>Pseudomonadati</taxon>
        <taxon>Pseudomonadota</taxon>
        <taxon>Gammaproteobacteria</taxon>
        <taxon>Enterobacterales</taxon>
        <taxon>Enterobacteriaceae</taxon>
        <taxon>Enterobacter</taxon>
    </lineage>
</organism>
<keyword evidence="9" id="KW-0998">Cell outer membrane</keyword>
<proteinExistence type="inferred from homology"/>
<evidence type="ECO:0000256" key="5">
    <source>
        <dbReference type="ARBA" id="ARBA00022558"/>
    </source>
</evidence>
<feature type="signal peptide" evidence="10">
    <location>
        <begin position="1"/>
        <end position="24"/>
    </location>
</feature>
<dbReference type="Proteomes" id="UP001310558">
    <property type="component" value="Unassembled WGS sequence"/>
</dbReference>
<keyword evidence="4" id="KW-1134">Transmembrane beta strand</keyword>
<feature type="domain" description="PapC-like C-terminal" evidence="11">
    <location>
        <begin position="759"/>
        <end position="826"/>
    </location>
</feature>
<dbReference type="EMBL" id="JAMWJU010000006">
    <property type="protein sequence ID" value="MEB7544628.1"/>
    <property type="molecule type" value="Genomic_DNA"/>
</dbReference>
<evidence type="ECO:0000256" key="3">
    <source>
        <dbReference type="ARBA" id="ARBA00022448"/>
    </source>
</evidence>
<evidence type="ECO:0000313" key="13">
    <source>
        <dbReference type="EMBL" id="MEB7544628.1"/>
    </source>
</evidence>
<evidence type="ECO:0000256" key="2">
    <source>
        <dbReference type="ARBA" id="ARBA00008064"/>
    </source>
</evidence>
<dbReference type="InterPro" id="IPR025949">
    <property type="entry name" value="PapC-like_C"/>
</dbReference>
<keyword evidence="8" id="KW-0472">Membrane</keyword>
<evidence type="ECO:0000256" key="7">
    <source>
        <dbReference type="ARBA" id="ARBA00022729"/>
    </source>
</evidence>
<protein>
    <submittedName>
        <fullName evidence="13">Fimbrial biogenesis outer membrane usher protein</fullName>
    </submittedName>
</protein>
<comment type="similarity">
    <text evidence="2">Belongs to the fimbrial export usher family.</text>
</comment>
<keyword evidence="6" id="KW-0812">Transmembrane</keyword>
<dbReference type="Pfam" id="PF13954">
    <property type="entry name" value="PapC_N"/>
    <property type="match status" value="1"/>
</dbReference>
<evidence type="ECO:0000256" key="1">
    <source>
        <dbReference type="ARBA" id="ARBA00004571"/>
    </source>
</evidence>
<dbReference type="RefSeq" id="WP_325824256.1">
    <property type="nucleotide sequence ID" value="NZ_JAMWIR010000005.1"/>
</dbReference>
<evidence type="ECO:0000313" key="14">
    <source>
        <dbReference type="Proteomes" id="UP001310558"/>
    </source>
</evidence>
<gene>
    <name evidence="13" type="ORF">NGC28_19535</name>
</gene>
<dbReference type="Pfam" id="PF13953">
    <property type="entry name" value="PapC_C"/>
    <property type="match status" value="1"/>
</dbReference>
<keyword evidence="3" id="KW-0813">Transport</keyword>
<keyword evidence="7 10" id="KW-0732">Signal</keyword>
<comment type="subcellular location">
    <subcellularLocation>
        <location evidence="1">Cell outer membrane</location>
        <topology evidence="1">Multi-pass membrane protein</topology>
    </subcellularLocation>
</comment>
<keyword evidence="14" id="KW-1185">Reference proteome</keyword>
<dbReference type="InterPro" id="IPR000015">
    <property type="entry name" value="Fimb_usher"/>
</dbReference>
<sequence>MECSRFFIALASGVFLGLSSEATARDMFNPALLEIDHPVDIDIHQFNRANNLPAGIYKVDIQVNGEYVDRRDVSFSEDTATRSLHPCFSNVKTVLAELGVKVAAIKALNDIDEKTCLDPAPLVPGSTWTFDTDKLQLNVTLPQIYIDVAARGFISPSRWDEGINALMVNYDFSGSSTVHASEGDKDDFYYLNLRNGANLGAWRLRNYSTLNVTDGHSSYHSISTYVQRNIAALRSQIMLGDTWTASEVFDGTQVRGMRLYTDDDMLPSSLTGFAPVVRGVAKSNATVIVRQNGYIIYQSAVPQGAFALKDLNTTNSGGDLDVTIKEEDGSEQHFTQPYASLAILKREDQTDVDLSVGELRDQNDFQPTLFQAQVLRGLPAGVTLYGGVQAASDYTSAAMGLGKDMGSLGAISVDVTHARAQFEDSEDESGQSYRFLYSKRFDDTNTTFRLVGYRYSTQGYYTLNEWASRQNNDGDFWTTGNRRSRLEGTWTQNFGDGMGNIYLTLSRQQYWKTNEVERLVQLGYSNYWRNISWNVSWNYTDSLTSAYNTSDNDSRNSPQSEQIFMLSLSVPLSGWLHDSYVNYGFTQNNHGKGMHQVGLSGTALDAHNLSWNVQQSYDADDDAYNSSAGMGYDGTYGSVNASYDYNQDNQRLNYGVKGGVLAHGDGITFSQEMGETVALVKAPGAAGLGLENGTGKATDWRGYTVQTQLNAYDENRVEIDSDYFAKANVEIDNSILSVIPTRGAVVRAEFATHVGYRVLFSVRQKNGKPVPFGAMATANLSTGTVSGIAGENGELYLSGMPEEGAFVLTWGADKAAIACPVNYRLRQPEGVGLVQVSAVCQ</sequence>
<evidence type="ECO:0000256" key="4">
    <source>
        <dbReference type="ARBA" id="ARBA00022452"/>
    </source>
</evidence>
<dbReference type="PANTHER" id="PTHR30451">
    <property type="entry name" value="OUTER MEMBRANE USHER PROTEIN"/>
    <property type="match status" value="1"/>
</dbReference>
<evidence type="ECO:0000256" key="10">
    <source>
        <dbReference type="SAM" id="SignalP"/>
    </source>
</evidence>
<evidence type="ECO:0000259" key="12">
    <source>
        <dbReference type="Pfam" id="PF13954"/>
    </source>
</evidence>
<dbReference type="InterPro" id="IPR043142">
    <property type="entry name" value="PapC-like_C_sf"/>
</dbReference>
<feature type="domain" description="PapC N-terminal" evidence="12">
    <location>
        <begin position="28"/>
        <end position="173"/>
    </location>
</feature>
<dbReference type="Pfam" id="PF00577">
    <property type="entry name" value="Usher"/>
    <property type="match status" value="1"/>
</dbReference>